<dbReference type="RefSeq" id="XP_042995107.1">
    <property type="nucleotide sequence ID" value="XM_043139173.1"/>
</dbReference>
<keyword evidence="1" id="KW-0378">Hydrolase</keyword>
<sequence length="355" mass="39033">MPQPRKPTLGEKLDLLPALASILFAAFAALLCAFRRGPSDEPSLLLHVLYAGTRKLGSRLNSSQLQYVFPDTEEAYSRQAKAHKLAVQTVELPHGAKGNWIGDPDADYVLIWYHGGGFTLPATEGHLNFWTKFIRDRKDRKPSLAVFFPAYTLAPAARYPTQLTQAVEALRYLVDTARRSPSRIILGGDSAGGNLAAGVLSHAAHPHEAMEPLTLAEPLAATVMMAPWTALNETPVRLAGYPGGDCINPGALAAWTRNYMGDAAPDYYTDASLAPPEWFRGLPTKKILVLAGQNEYLLPSIRLFVEKLEAGYGPVEFHIAEKEAHIAPFLNLLFYYRTPTGQGKRLQSWLQETVI</sequence>
<dbReference type="Pfam" id="PF07859">
    <property type="entry name" value="Abhydrolase_3"/>
    <property type="match status" value="1"/>
</dbReference>
<organism evidence="4 5">
    <name type="scientific">Ustilaginoidea virens</name>
    <name type="common">Rice false smut fungus</name>
    <name type="synonym">Villosiclava virens</name>
    <dbReference type="NCBI Taxonomy" id="1159556"/>
    <lineage>
        <taxon>Eukaryota</taxon>
        <taxon>Fungi</taxon>
        <taxon>Dikarya</taxon>
        <taxon>Ascomycota</taxon>
        <taxon>Pezizomycotina</taxon>
        <taxon>Sordariomycetes</taxon>
        <taxon>Hypocreomycetidae</taxon>
        <taxon>Hypocreales</taxon>
        <taxon>Clavicipitaceae</taxon>
        <taxon>Ustilaginoidea</taxon>
    </lineage>
</organism>
<dbReference type="Gene3D" id="3.40.50.1820">
    <property type="entry name" value="alpha/beta hydrolase"/>
    <property type="match status" value="1"/>
</dbReference>
<keyword evidence="2" id="KW-1133">Transmembrane helix</keyword>
<keyword evidence="2" id="KW-0472">Membrane</keyword>
<dbReference type="AlphaFoldDB" id="A0A8E5HL16"/>
<keyword evidence="2" id="KW-0812">Transmembrane</keyword>
<name>A0A8E5HL16_USTVR</name>
<dbReference type="Proteomes" id="UP000027002">
    <property type="component" value="Chromosome 1"/>
</dbReference>
<accession>A0A8E5HL16</accession>
<dbReference type="InterPro" id="IPR013094">
    <property type="entry name" value="AB_hydrolase_3"/>
</dbReference>
<feature type="domain" description="Alpha/beta hydrolase fold-3" evidence="3">
    <location>
        <begin position="110"/>
        <end position="325"/>
    </location>
</feature>
<protein>
    <recommendedName>
        <fullName evidence="3">Alpha/beta hydrolase fold-3 domain-containing protein</fullName>
    </recommendedName>
</protein>
<evidence type="ECO:0000256" key="2">
    <source>
        <dbReference type="SAM" id="Phobius"/>
    </source>
</evidence>
<dbReference type="KEGG" id="uvi:66062453"/>
<evidence type="ECO:0000313" key="5">
    <source>
        <dbReference type="Proteomes" id="UP000027002"/>
    </source>
</evidence>
<dbReference type="EMBL" id="CP072753">
    <property type="protein sequence ID" value="QUC17434.1"/>
    <property type="molecule type" value="Genomic_DNA"/>
</dbReference>
<proteinExistence type="predicted"/>
<dbReference type="SUPFAM" id="SSF53474">
    <property type="entry name" value="alpha/beta-Hydrolases"/>
    <property type="match status" value="1"/>
</dbReference>
<keyword evidence="5" id="KW-1185">Reference proteome</keyword>
<feature type="transmembrane region" description="Helical" evidence="2">
    <location>
        <begin position="15"/>
        <end position="34"/>
    </location>
</feature>
<dbReference type="InterPro" id="IPR029058">
    <property type="entry name" value="AB_hydrolase_fold"/>
</dbReference>
<dbReference type="GeneID" id="66062453"/>
<evidence type="ECO:0000259" key="3">
    <source>
        <dbReference type="Pfam" id="PF07859"/>
    </source>
</evidence>
<reference evidence="4" key="1">
    <citation type="submission" date="2020-03" db="EMBL/GenBank/DDBJ databases">
        <title>A mixture of massive structural variations and highly conserved coding sequences in Ustilaginoidea virens genome.</title>
        <authorList>
            <person name="Zhang K."/>
            <person name="Zhao Z."/>
            <person name="Zhang Z."/>
            <person name="Li Y."/>
            <person name="Hsiang T."/>
            <person name="Sun W."/>
        </authorList>
    </citation>
    <scope>NUCLEOTIDE SEQUENCE</scope>
    <source>
        <strain evidence="4">UV-8b</strain>
    </source>
</reference>
<dbReference type="GO" id="GO:0016787">
    <property type="term" value="F:hydrolase activity"/>
    <property type="evidence" value="ECO:0007669"/>
    <property type="project" value="UniProtKB-KW"/>
</dbReference>
<dbReference type="PANTHER" id="PTHR48081">
    <property type="entry name" value="AB HYDROLASE SUPERFAMILY PROTEIN C4A8.06C"/>
    <property type="match status" value="1"/>
</dbReference>
<dbReference type="OrthoDB" id="2152029at2759"/>
<evidence type="ECO:0000313" key="4">
    <source>
        <dbReference type="EMBL" id="QUC17434.1"/>
    </source>
</evidence>
<dbReference type="InterPro" id="IPR050300">
    <property type="entry name" value="GDXG_lipolytic_enzyme"/>
</dbReference>
<evidence type="ECO:0000256" key="1">
    <source>
        <dbReference type="ARBA" id="ARBA00022801"/>
    </source>
</evidence>
<dbReference type="PANTHER" id="PTHR48081:SF21">
    <property type="entry name" value="LIPASE_THIOESTERASE FAMILY PROTEIN (AFU_ORTHOLOGUE AFUA_8G02590)"/>
    <property type="match status" value="1"/>
</dbReference>
<gene>
    <name evidence="4" type="ORF">UV8b_01675</name>
</gene>